<sequence>MTEIQSRLAYISCVRLMEAIKASGICHVLRPPIDQYFTLQFGLFEEILTVGYEYTKSVLADWNKESLLLRLIPGHQPSLNQPLKEPDPLPQTSILTASTSSSVHPCPAFFTSQSVDTSNIVGLECTSKNALKLDSTDSNKLKSISLVAYSYPSQLACTPLEK</sequence>
<feature type="non-terminal residue" evidence="1">
    <location>
        <position position="1"/>
    </location>
</feature>
<dbReference type="Proteomes" id="UP000784294">
    <property type="component" value="Unassembled WGS sequence"/>
</dbReference>
<gene>
    <name evidence="1" type="ORF">PXEA_LOCUS12657</name>
</gene>
<comment type="caution">
    <text evidence="1">The sequence shown here is derived from an EMBL/GenBank/DDBJ whole genome shotgun (WGS) entry which is preliminary data.</text>
</comment>
<keyword evidence="2" id="KW-1185">Reference proteome</keyword>
<name>A0A3S4ZT94_9PLAT</name>
<dbReference type="OrthoDB" id="421051at2759"/>
<dbReference type="EMBL" id="CAAALY010040649">
    <property type="protein sequence ID" value="VEL19217.1"/>
    <property type="molecule type" value="Genomic_DNA"/>
</dbReference>
<dbReference type="AlphaFoldDB" id="A0A3S4ZT94"/>
<evidence type="ECO:0000313" key="1">
    <source>
        <dbReference type="EMBL" id="VEL19217.1"/>
    </source>
</evidence>
<proteinExistence type="predicted"/>
<protein>
    <submittedName>
        <fullName evidence="1">Uncharacterized protein</fullName>
    </submittedName>
</protein>
<evidence type="ECO:0000313" key="2">
    <source>
        <dbReference type="Proteomes" id="UP000784294"/>
    </source>
</evidence>
<reference evidence="1" key="1">
    <citation type="submission" date="2018-11" db="EMBL/GenBank/DDBJ databases">
        <authorList>
            <consortium name="Pathogen Informatics"/>
        </authorList>
    </citation>
    <scope>NUCLEOTIDE SEQUENCE</scope>
</reference>
<organism evidence="1 2">
    <name type="scientific">Protopolystoma xenopodis</name>
    <dbReference type="NCBI Taxonomy" id="117903"/>
    <lineage>
        <taxon>Eukaryota</taxon>
        <taxon>Metazoa</taxon>
        <taxon>Spiralia</taxon>
        <taxon>Lophotrochozoa</taxon>
        <taxon>Platyhelminthes</taxon>
        <taxon>Monogenea</taxon>
        <taxon>Polyopisthocotylea</taxon>
        <taxon>Polystomatidea</taxon>
        <taxon>Polystomatidae</taxon>
        <taxon>Protopolystoma</taxon>
    </lineage>
</organism>
<accession>A0A3S4ZT94</accession>